<keyword evidence="7" id="KW-1185">Reference proteome</keyword>
<dbReference type="Pfam" id="PF08530">
    <property type="entry name" value="PepX_C"/>
    <property type="match status" value="1"/>
</dbReference>
<evidence type="ECO:0000256" key="1">
    <source>
        <dbReference type="ARBA" id="ARBA00022801"/>
    </source>
</evidence>
<dbReference type="InterPro" id="IPR051609">
    <property type="entry name" value="NmrA/Isoflavone_reductase-like"/>
</dbReference>
<dbReference type="Gene3D" id="3.50.50.60">
    <property type="entry name" value="FAD/NAD(P)-binding domain"/>
    <property type="match status" value="1"/>
</dbReference>
<dbReference type="InterPro" id="IPR008979">
    <property type="entry name" value="Galactose-bd-like_sf"/>
</dbReference>
<evidence type="ECO:0000256" key="3">
    <source>
        <dbReference type="ARBA" id="ARBA00023002"/>
    </source>
</evidence>
<dbReference type="InterPro" id="IPR005674">
    <property type="entry name" value="CocE/Ser_esterase"/>
</dbReference>
<protein>
    <recommendedName>
        <fullName evidence="5">Xaa-Pro dipeptidyl-peptidase C-terminal domain-containing protein</fullName>
    </recommendedName>
</protein>
<dbReference type="PANTHER" id="PTHR47706">
    <property type="entry name" value="NMRA-LIKE FAMILY PROTEIN"/>
    <property type="match status" value="1"/>
</dbReference>
<feature type="transmembrane region" description="Helical" evidence="4">
    <location>
        <begin position="1190"/>
        <end position="1210"/>
    </location>
</feature>
<name>A0A9Q8YZA3_CURCL</name>
<organism evidence="6 7">
    <name type="scientific">Curvularia clavata</name>
    <dbReference type="NCBI Taxonomy" id="95742"/>
    <lineage>
        <taxon>Eukaryota</taxon>
        <taxon>Fungi</taxon>
        <taxon>Dikarya</taxon>
        <taxon>Ascomycota</taxon>
        <taxon>Pezizomycotina</taxon>
        <taxon>Dothideomycetes</taxon>
        <taxon>Pleosporomycetidae</taxon>
        <taxon>Pleosporales</taxon>
        <taxon>Pleosporineae</taxon>
        <taxon>Pleosporaceae</taxon>
        <taxon>Curvularia</taxon>
    </lineage>
</organism>
<dbReference type="SMART" id="SM00939">
    <property type="entry name" value="PepX_C"/>
    <property type="match status" value="1"/>
</dbReference>
<accession>A0A9Q8YZA3</accession>
<feature type="transmembrane region" description="Helical" evidence="4">
    <location>
        <begin position="1066"/>
        <end position="1085"/>
    </location>
</feature>
<dbReference type="PANTHER" id="PTHR47706:SF9">
    <property type="entry name" value="NMRA-LIKE DOMAIN-CONTAINING PROTEIN-RELATED"/>
    <property type="match status" value="1"/>
</dbReference>
<dbReference type="GO" id="GO:0008239">
    <property type="term" value="F:dipeptidyl-peptidase activity"/>
    <property type="evidence" value="ECO:0007669"/>
    <property type="project" value="InterPro"/>
</dbReference>
<dbReference type="AlphaFoldDB" id="A0A9Q8YZA3"/>
<dbReference type="NCBIfam" id="TIGR00976">
    <property type="entry name" value="CocE_NonD"/>
    <property type="match status" value="1"/>
</dbReference>
<dbReference type="InterPro" id="IPR013736">
    <property type="entry name" value="Xaa-Pro_dipept_C"/>
</dbReference>
<dbReference type="InterPro" id="IPR036291">
    <property type="entry name" value="NAD(P)-bd_dom_sf"/>
</dbReference>
<dbReference type="SUPFAM" id="SSF51735">
    <property type="entry name" value="NAD(P)-binding Rossmann-fold domains"/>
    <property type="match status" value="1"/>
</dbReference>
<dbReference type="OrthoDB" id="2578740at2759"/>
<dbReference type="Gene3D" id="3.40.50.720">
    <property type="entry name" value="NAD(P)-binding Rossmann-like Domain"/>
    <property type="match status" value="1"/>
</dbReference>
<evidence type="ECO:0000256" key="2">
    <source>
        <dbReference type="ARBA" id="ARBA00022857"/>
    </source>
</evidence>
<dbReference type="EMBL" id="CP089274">
    <property type="protein sequence ID" value="USP72736.1"/>
    <property type="molecule type" value="Genomic_DNA"/>
</dbReference>
<keyword evidence="1" id="KW-0378">Hydrolase</keyword>
<dbReference type="InterPro" id="IPR029058">
    <property type="entry name" value="AB_hydrolase_fold"/>
</dbReference>
<keyword evidence="4" id="KW-0472">Membrane</keyword>
<dbReference type="Gene3D" id="1.10.3020.20">
    <property type="match status" value="1"/>
</dbReference>
<feature type="transmembrane region" description="Helical" evidence="4">
    <location>
        <begin position="1122"/>
        <end position="1142"/>
    </location>
</feature>
<dbReference type="Pfam" id="PF02129">
    <property type="entry name" value="Peptidase_S15"/>
    <property type="match status" value="1"/>
</dbReference>
<reference evidence="6" key="1">
    <citation type="submission" date="2021-12" db="EMBL/GenBank/DDBJ databases">
        <title>Curvularia clavata genome.</title>
        <authorList>
            <person name="Cao Y."/>
        </authorList>
    </citation>
    <scope>NUCLEOTIDE SEQUENCE</scope>
    <source>
        <strain evidence="6">Yc1106</strain>
    </source>
</reference>
<evidence type="ECO:0000259" key="5">
    <source>
        <dbReference type="SMART" id="SM00939"/>
    </source>
</evidence>
<feature type="transmembrane region" description="Helical" evidence="4">
    <location>
        <begin position="1154"/>
        <end position="1178"/>
    </location>
</feature>
<evidence type="ECO:0000256" key="4">
    <source>
        <dbReference type="SAM" id="Phobius"/>
    </source>
</evidence>
<dbReference type="InterPro" id="IPR008030">
    <property type="entry name" value="NmrA-like"/>
</dbReference>
<dbReference type="CDD" id="cd05259">
    <property type="entry name" value="PCBER_SDR_a"/>
    <property type="match status" value="1"/>
</dbReference>
<keyword evidence="4" id="KW-1133">Transmembrane helix</keyword>
<dbReference type="InterPro" id="IPR000383">
    <property type="entry name" value="Xaa-Pro-like_dom"/>
</dbReference>
<dbReference type="InterPro" id="IPR045312">
    <property type="entry name" value="PCBER-like"/>
</dbReference>
<evidence type="ECO:0000313" key="6">
    <source>
        <dbReference type="EMBL" id="USP72736.1"/>
    </source>
</evidence>
<dbReference type="InterPro" id="IPR036188">
    <property type="entry name" value="FAD/NAD-bd_sf"/>
</dbReference>
<dbReference type="VEuPathDB" id="FungiDB:yc1106_00010"/>
<feature type="transmembrane region" description="Helical" evidence="4">
    <location>
        <begin position="901"/>
        <end position="919"/>
    </location>
</feature>
<sequence length="1231" mass="138991">MTAIKHVALIGASGKLGPSILDAFLDNGNFDITVLSRENSAAAFPPTVKTVKIKFDYDSLKAAFSGQDAVISVVGNAQASDQKVYIDAAIAAGVKRFVPSDFGGWTPDTTILDKNKLFKPKSEIAEYLKKMESENFSWSAIINGPVFDFSMKVGFLGFDLTRKTAEIWDNGDARFSSTTLSTIGKATVRILEPMNVEQTKNQDIFILSFTTTQNQILTILENLNGKWSVERVNSKPLITDLHKRLETGDFGPQVVKREGYQIRLGSDALKGMRACLSREHLDSIVQKFGPASGGKSDAPVIRNEKFETMLDLTIFPTYNKSAPISRVILRDSLAAPIVASGKLKYGKEFDHYEIIDPGTPDEQVRVLFKDGSHDTCDILIAADGSHSKINSQIGLNNLVQIDDYTSMVAKSNLPAQRLRESNPKIIENPVLTFARGKALYYCGRQSLDMLPWRVGIPRSWTSGLEKWEAPDPAEWIQRGYAVVNTDARGTFQSQGDMPVYGTQEGRDGYDAIEWIGVQPWCNGAVGMAGNSWLGSAQWFIGAEQPPHLKALAPWEGLGDYFRESLCRGGIPDYSFWHLLLSEFQGGLNNREHVEAMIDKYPLWNAYWEDKRPKLWKINVPLYATASYSTGLHTEGSLRGYFLSSSTEKWLRISSTQEWHDIYQPRYIDELQMFFDRYLKGVKNSWEATPRMRLALLGYNKPPVVDRPISKLPPENFVWHTFYLDGLSSTLQRHPRIGEHTLTYDAAVPWSYPPNEYAAFRLTFDKYTELCGFSKAKLYMSTPDHDDMDVYVVIRKLDENGKLLQHFNIPFRDLPPDVSEKDIPGETYMRYIGPNGRLRASHRAVQKEPDYPDEKLQLLSPAYVWHPHDKVEKLKRDEVVELEIMLWAGGFRSEQNDSRGTVGIIWACLVTTFLCTYTVLHLDVQTRTSTKWSPARRKFRWIMTGIFAPEVITSIACSQWLFARALVKHMGENGWNNATMVEAHFLSMRGVAVRNKLEERVRLGQTHLIPLNVVGSLEFRAAFPSKATIQDKSKTEMIGKLSTCTQILWLLIQVLGRKLQGDSVSLLEVTTISYVVLAMTTFTFWWQKPKDVEEPCFVDVELDVHEEPERVLSWWRDFGKPKGTSMLAAYISSACFSAIHCAAWNYQFPTTTEKWLWRGSSVACFVAPVAFITMATVVPGDLVFNSLKARIILGSYAVARMFLLVESFAGFRAAPASIYNTVRWAEYVAHWG</sequence>
<gene>
    <name evidence="6" type="ORF">yc1106_00010</name>
</gene>
<keyword evidence="2" id="KW-0521">NADP</keyword>
<dbReference type="SUPFAM" id="SSF51905">
    <property type="entry name" value="FAD/NAD(P)-binding domain"/>
    <property type="match status" value="1"/>
</dbReference>
<dbReference type="SUPFAM" id="SSF49785">
    <property type="entry name" value="Galactose-binding domain-like"/>
    <property type="match status" value="1"/>
</dbReference>
<dbReference type="Proteomes" id="UP001056012">
    <property type="component" value="Chromosome 1"/>
</dbReference>
<dbReference type="Pfam" id="PF05368">
    <property type="entry name" value="NmrA"/>
    <property type="match status" value="1"/>
</dbReference>
<proteinExistence type="predicted"/>
<keyword evidence="3" id="KW-0560">Oxidoreductase</keyword>
<dbReference type="GO" id="GO:0016491">
    <property type="term" value="F:oxidoreductase activity"/>
    <property type="evidence" value="ECO:0007669"/>
    <property type="project" value="UniProtKB-KW"/>
</dbReference>
<feature type="domain" description="Xaa-Pro dipeptidyl-peptidase C-terminal" evidence="5">
    <location>
        <begin position="671"/>
        <end position="914"/>
    </location>
</feature>
<keyword evidence="4" id="KW-0812">Transmembrane</keyword>
<dbReference type="SUPFAM" id="SSF53474">
    <property type="entry name" value="alpha/beta-Hydrolases"/>
    <property type="match status" value="1"/>
</dbReference>
<dbReference type="Gene3D" id="2.60.120.260">
    <property type="entry name" value="Galactose-binding domain-like"/>
    <property type="match status" value="1"/>
</dbReference>
<evidence type="ECO:0000313" key="7">
    <source>
        <dbReference type="Proteomes" id="UP001056012"/>
    </source>
</evidence>
<dbReference type="Gene3D" id="3.40.50.1820">
    <property type="entry name" value="alpha/beta hydrolase"/>
    <property type="match status" value="1"/>
</dbReference>